<dbReference type="KEGG" id="smag:AN936_20100"/>
<sequence>MLTPPPKLEVSGDPWASEAGSKILNLLLACLRSSQEEGYLPGIDLKRYSFMYGSAVHGALSFILQNREMEESARWDASREAIDTLMDVIAATRCVECGSS</sequence>
<evidence type="ECO:0000313" key="1">
    <source>
        <dbReference type="EMBL" id="ALH82576.1"/>
    </source>
</evidence>
<accession>A0A0N9UB00</accession>
<protein>
    <recommendedName>
        <fullName evidence="3">TetR family transcriptional regulator</fullName>
    </recommendedName>
</protein>
<gene>
    <name evidence="1" type="ORF">AN936_20100</name>
</gene>
<dbReference type="AlphaFoldDB" id="A0A0N9UB00"/>
<proteinExistence type="predicted"/>
<dbReference type="Proteomes" id="UP000058074">
    <property type="component" value="Chromosome"/>
</dbReference>
<dbReference type="EMBL" id="CP012700">
    <property type="protein sequence ID" value="ALH82576.1"/>
    <property type="molecule type" value="Genomic_DNA"/>
</dbReference>
<dbReference type="PATRIC" id="fig|33050.5.peg.4169"/>
<organism evidence="1 2">
    <name type="scientific">Sphingopyxis macrogoltabida</name>
    <name type="common">Sphingomonas macrogoltabidus</name>
    <dbReference type="NCBI Taxonomy" id="33050"/>
    <lineage>
        <taxon>Bacteria</taxon>
        <taxon>Pseudomonadati</taxon>
        <taxon>Pseudomonadota</taxon>
        <taxon>Alphaproteobacteria</taxon>
        <taxon>Sphingomonadales</taxon>
        <taxon>Sphingomonadaceae</taxon>
        <taxon>Sphingopyxis</taxon>
    </lineage>
</organism>
<evidence type="ECO:0008006" key="3">
    <source>
        <dbReference type="Google" id="ProtNLM"/>
    </source>
</evidence>
<dbReference type="SUPFAM" id="SSF48498">
    <property type="entry name" value="Tetracyclin repressor-like, C-terminal domain"/>
    <property type="match status" value="1"/>
</dbReference>
<reference evidence="1 2" key="1">
    <citation type="journal article" date="2015" name="Genome Announc.">
        <title>Complete Genome Sequence of Polypropylene Glycol- and Polyethylene Glycol-Degrading Sphingopyxis macrogoltabida Strain EY-1.</title>
        <authorList>
            <person name="Ohtsubo Y."/>
            <person name="Nagata Y."/>
            <person name="Numata M."/>
            <person name="Tsuchikane K."/>
            <person name="Hosoyama A."/>
            <person name="Yamazoe A."/>
            <person name="Tsuda M."/>
            <person name="Fujita N."/>
            <person name="Kawai F."/>
        </authorList>
    </citation>
    <scope>NUCLEOTIDE SEQUENCE [LARGE SCALE GENOMIC DNA]</scope>
    <source>
        <strain evidence="1 2">EY-1</strain>
    </source>
</reference>
<name>A0A0N9UB00_SPHMC</name>
<evidence type="ECO:0000313" key="2">
    <source>
        <dbReference type="Proteomes" id="UP000058074"/>
    </source>
</evidence>
<dbReference type="InterPro" id="IPR036271">
    <property type="entry name" value="Tet_transcr_reg_TetR-rel_C_sf"/>
</dbReference>